<dbReference type="CDD" id="cd16620">
    <property type="entry name" value="vRING-HC-C4C4_RBBP6"/>
    <property type="match status" value="1"/>
</dbReference>
<gene>
    <name evidence="11" type="ORF">B4U80_11511</name>
</gene>
<dbReference type="GO" id="GO:0005634">
    <property type="term" value="C:nucleus"/>
    <property type="evidence" value="ECO:0007669"/>
    <property type="project" value="UniProtKB-SubCell"/>
</dbReference>
<accession>A0A443SBB3</accession>
<keyword evidence="2" id="KW-0479">Metal-binding</keyword>
<dbReference type="OrthoDB" id="106784at2759"/>
<comment type="subcellular location">
    <subcellularLocation>
        <location evidence="1">Nucleus</location>
    </subcellularLocation>
</comment>
<dbReference type="InterPro" id="IPR033489">
    <property type="entry name" value="RBBP6"/>
</dbReference>
<dbReference type="SMART" id="SM01180">
    <property type="entry name" value="DWNN"/>
    <property type="match status" value="1"/>
</dbReference>
<dbReference type="AlphaFoldDB" id="A0A443SBB3"/>
<dbReference type="InterPro" id="IPR036875">
    <property type="entry name" value="Znf_CCHC_sf"/>
</dbReference>
<keyword evidence="3 6" id="KW-0863">Zinc-finger</keyword>
<dbReference type="SUPFAM" id="SSF57850">
    <property type="entry name" value="RING/U-box"/>
    <property type="match status" value="1"/>
</dbReference>
<evidence type="ECO:0000256" key="1">
    <source>
        <dbReference type="ARBA" id="ARBA00004123"/>
    </source>
</evidence>
<feature type="domain" description="CCHC-type" evidence="9">
    <location>
        <begin position="171"/>
        <end position="185"/>
    </location>
</feature>
<evidence type="ECO:0000313" key="12">
    <source>
        <dbReference type="Proteomes" id="UP000288716"/>
    </source>
</evidence>
<dbReference type="InterPro" id="IPR001878">
    <property type="entry name" value="Znf_CCHC"/>
</dbReference>
<evidence type="ECO:0000256" key="5">
    <source>
        <dbReference type="ARBA" id="ARBA00023242"/>
    </source>
</evidence>
<dbReference type="SUPFAM" id="SSF57756">
    <property type="entry name" value="Retrovirus zinc finger-like domains"/>
    <property type="match status" value="1"/>
</dbReference>
<evidence type="ECO:0000256" key="4">
    <source>
        <dbReference type="ARBA" id="ARBA00022833"/>
    </source>
</evidence>
<feature type="domain" description="RING-type" evidence="8">
    <location>
        <begin position="261"/>
        <end position="302"/>
    </location>
</feature>
<dbReference type="PROSITE" id="PS50158">
    <property type="entry name" value="ZF_CCHC"/>
    <property type="match status" value="1"/>
</dbReference>
<comment type="caution">
    <text evidence="11">The sequence shown here is derived from an EMBL/GenBank/DDBJ whole genome shotgun (WGS) entry which is preliminary data.</text>
</comment>
<dbReference type="EMBL" id="NCKV01004523">
    <property type="protein sequence ID" value="RWS24695.1"/>
    <property type="molecule type" value="Genomic_DNA"/>
</dbReference>
<dbReference type="PANTHER" id="PTHR15439:SF0">
    <property type="entry name" value="CELL DIVISION CYCLE AND APOPTOSIS REGULATOR PROTEIN 1-RELATED"/>
    <property type="match status" value="1"/>
</dbReference>
<feature type="region of interest" description="Disordered" evidence="7">
    <location>
        <begin position="332"/>
        <end position="400"/>
    </location>
</feature>
<dbReference type="Gene3D" id="4.10.60.10">
    <property type="entry name" value="Zinc finger, CCHC-type"/>
    <property type="match status" value="1"/>
</dbReference>
<keyword evidence="12" id="KW-1185">Reference proteome</keyword>
<organism evidence="11 12">
    <name type="scientific">Leptotrombidium deliense</name>
    <dbReference type="NCBI Taxonomy" id="299467"/>
    <lineage>
        <taxon>Eukaryota</taxon>
        <taxon>Metazoa</taxon>
        <taxon>Ecdysozoa</taxon>
        <taxon>Arthropoda</taxon>
        <taxon>Chelicerata</taxon>
        <taxon>Arachnida</taxon>
        <taxon>Acari</taxon>
        <taxon>Acariformes</taxon>
        <taxon>Trombidiformes</taxon>
        <taxon>Prostigmata</taxon>
        <taxon>Anystina</taxon>
        <taxon>Parasitengona</taxon>
        <taxon>Trombiculoidea</taxon>
        <taxon>Trombiculidae</taxon>
        <taxon>Leptotrombidium</taxon>
    </lineage>
</organism>
<dbReference type="InterPro" id="IPR001841">
    <property type="entry name" value="Znf_RING"/>
</dbReference>
<dbReference type="GO" id="GO:0061630">
    <property type="term" value="F:ubiquitin protein ligase activity"/>
    <property type="evidence" value="ECO:0007669"/>
    <property type="project" value="InterPro"/>
</dbReference>
<sequence length="705" mass="78962">MSVHYKFKTGLTFDKVTFDGVHISVGDLKKAIMQQKKIGKSADFDLQITNQQTKEVYDSEDVLIPKNTTVIIARVPVSGVKKHWERNEQNSSLNNSPAHVALDKIIKVRKIYIACIFMLVSCIQSSDLSNSNASEEEKIKQMMTQSTQEYDSSKFVKSRGMVGPLPPNYTCYRCGQPGHYIKHCPTNNMEIKRSTGIPRSFMIPASADQKGALLTASGEYAVPIIDHEAYKEVKKEKPPFMSNNESENTELDAEIPETLQCMLCRDLLQDAVLIHCCGSSYCDECIRTNLLESEQHECPTCHAIGISPDTLIPNRFLRTAVVKFKNETGYTKQKRSFSKQDSPNDSRNGASILESDTHDSSAVQKSEEKSLDLIENSTSPDEQITETKNNETMNSETPTIDEILVGSKKESDAIVLKENTDVSTKNEFLDDSVERIQGKTEKEVEEQEKRELTIDEQEEFTDSSANESMYSIANNRSIKQSMNIRNVIRPVTSVVPQSMQMHRAPILPHPPRGIFPRPGIPPDPRFYRTPMRDPHAYSMGMGPSPYGYGAPPLRPHGYPDPFAFMSHRHPHIHGAQFPRPHISGHPQNYSEPPPPVLAIVFLRDLGPVLRTIGRPMLVIIEKGILVRVLLVIVMIINIVDHHLIDTPVIAEVSQAHNHGGLPNVNVTIVEREDDMITGQVIKFMLILQNAAIATAFLVNLMSKTS</sequence>
<dbReference type="PROSITE" id="PS50089">
    <property type="entry name" value="ZF_RING_2"/>
    <property type="match status" value="1"/>
</dbReference>
<dbReference type="InterPro" id="IPR014891">
    <property type="entry name" value="DWNN_domain"/>
</dbReference>
<dbReference type="Pfam" id="PF13696">
    <property type="entry name" value="zf-CCHC_2"/>
    <property type="match status" value="1"/>
</dbReference>
<feature type="compositionally biased region" description="Polar residues" evidence="7">
    <location>
        <begin position="339"/>
        <end position="349"/>
    </location>
</feature>
<evidence type="ECO:0000256" key="3">
    <source>
        <dbReference type="ARBA" id="ARBA00022771"/>
    </source>
</evidence>
<reference evidence="11 12" key="1">
    <citation type="journal article" date="2018" name="Gigascience">
        <title>Genomes of trombidid mites reveal novel predicted allergens and laterally-transferred genes associated with secondary metabolism.</title>
        <authorList>
            <person name="Dong X."/>
            <person name="Chaisiri K."/>
            <person name="Xia D."/>
            <person name="Armstrong S.D."/>
            <person name="Fang Y."/>
            <person name="Donnelly M.J."/>
            <person name="Kadowaki T."/>
            <person name="McGarry J.W."/>
            <person name="Darby A.C."/>
            <person name="Makepeace B.L."/>
        </authorList>
    </citation>
    <scope>NUCLEOTIDE SEQUENCE [LARGE SCALE GENOMIC DNA]</scope>
    <source>
        <strain evidence="11">UoL-UT</strain>
    </source>
</reference>
<dbReference type="GO" id="GO:0006397">
    <property type="term" value="P:mRNA processing"/>
    <property type="evidence" value="ECO:0007669"/>
    <property type="project" value="InterPro"/>
</dbReference>
<evidence type="ECO:0000259" key="9">
    <source>
        <dbReference type="PROSITE" id="PS50158"/>
    </source>
</evidence>
<protein>
    <submittedName>
        <fullName evidence="11">E3 ubiquitin-protein ligase RBBP6-like protein</fullName>
    </submittedName>
</protein>
<dbReference type="Proteomes" id="UP000288716">
    <property type="component" value="Unassembled WGS sequence"/>
</dbReference>
<dbReference type="GO" id="GO:0008270">
    <property type="term" value="F:zinc ion binding"/>
    <property type="evidence" value="ECO:0007669"/>
    <property type="project" value="UniProtKB-KW"/>
</dbReference>
<evidence type="ECO:0000259" key="8">
    <source>
        <dbReference type="PROSITE" id="PS50089"/>
    </source>
</evidence>
<evidence type="ECO:0000256" key="2">
    <source>
        <dbReference type="ARBA" id="ARBA00022723"/>
    </source>
</evidence>
<dbReference type="STRING" id="299467.A0A443SBB3"/>
<dbReference type="PANTHER" id="PTHR15439">
    <property type="entry name" value="RETINOBLASTOMA-BINDING PROTEIN 6"/>
    <property type="match status" value="1"/>
</dbReference>
<dbReference type="SMART" id="SM00343">
    <property type="entry name" value="ZnF_C2HC"/>
    <property type="match status" value="1"/>
</dbReference>
<dbReference type="PROSITE" id="PS51282">
    <property type="entry name" value="DWNN"/>
    <property type="match status" value="1"/>
</dbReference>
<dbReference type="GO" id="GO:0006511">
    <property type="term" value="P:ubiquitin-dependent protein catabolic process"/>
    <property type="evidence" value="ECO:0007669"/>
    <property type="project" value="TreeGrafter"/>
</dbReference>
<evidence type="ECO:0000256" key="6">
    <source>
        <dbReference type="PROSITE-ProRule" id="PRU00047"/>
    </source>
</evidence>
<proteinExistence type="predicted"/>
<dbReference type="InterPro" id="IPR025829">
    <property type="entry name" value="Zn_knuckle_CX2CX3GHX4C"/>
</dbReference>
<evidence type="ECO:0000259" key="10">
    <source>
        <dbReference type="PROSITE" id="PS51282"/>
    </source>
</evidence>
<dbReference type="GO" id="GO:0016567">
    <property type="term" value="P:protein ubiquitination"/>
    <property type="evidence" value="ECO:0007669"/>
    <property type="project" value="InterPro"/>
</dbReference>
<feature type="domain" description="DWNN" evidence="10">
    <location>
        <begin position="3"/>
        <end position="76"/>
    </location>
</feature>
<dbReference type="Pfam" id="PF08783">
    <property type="entry name" value="DWNN"/>
    <property type="match status" value="1"/>
</dbReference>
<feature type="compositionally biased region" description="Basic and acidic residues" evidence="7">
    <location>
        <begin position="355"/>
        <end position="372"/>
    </location>
</feature>
<dbReference type="Gene3D" id="3.30.40.10">
    <property type="entry name" value="Zinc/RING finger domain, C3HC4 (zinc finger)"/>
    <property type="match status" value="1"/>
</dbReference>
<dbReference type="Gene3D" id="3.10.20.90">
    <property type="entry name" value="Phosphatidylinositol 3-kinase Catalytic Subunit, Chain A, domain 1"/>
    <property type="match status" value="1"/>
</dbReference>
<name>A0A443SBB3_9ACAR</name>
<keyword evidence="4" id="KW-0862">Zinc</keyword>
<evidence type="ECO:0000313" key="11">
    <source>
        <dbReference type="EMBL" id="RWS24695.1"/>
    </source>
</evidence>
<dbReference type="InterPro" id="IPR013083">
    <property type="entry name" value="Znf_RING/FYVE/PHD"/>
</dbReference>
<dbReference type="GO" id="GO:0003676">
    <property type="term" value="F:nucleic acid binding"/>
    <property type="evidence" value="ECO:0007669"/>
    <property type="project" value="InterPro"/>
</dbReference>
<dbReference type="VEuPathDB" id="VectorBase:LDEU007345"/>
<keyword evidence="5" id="KW-0539">Nucleus</keyword>
<feature type="compositionally biased region" description="Polar residues" evidence="7">
    <location>
        <begin position="375"/>
        <end position="398"/>
    </location>
</feature>
<evidence type="ECO:0000256" key="7">
    <source>
        <dbReference type="SAM" id="MobiDB-lite"/>
    </source>
</evidence>